<name>A0ACC3BSD4_PYRYE</name>
<keyword evidence="2" id="KW-1185">Reference proteome</keyword>
<evidence type="ECO:0000313" key="1">
    <source>
        <dbReference type="EMBL" id="KAK1860767.1"/>
    </source>
</evidence>
<organism evidence="1 2">
    <name type="scientific">Pyropia yezoensis</name>
    <name type="common">Susabi-nori</name>
    <name type="synonym">Porphyra yezoensis</name>
    <dbReference type="NCBI Taxonomy" id="2788"/>
    <lineage>
        <taxon>Eukaryota</taxon>
        <taxon>Rhodophyta</taxon>
        <taxon>Bangiophyceae</taxon>
        <taxon>Bangiales</taxon>
        <taxon>Bangiaceae</taxon>
        <taxon>Pyropia</taxon>
    </lineage>
</organism>
<accession>A0ACC3BSD4</accession>
<comment type="caution">
    <text evidence="1">The sequence shown here is derived from an EMBL/GenBank/DDBJ whole genome shotgun (WGS) entry which is preliminary data.</text>
</comment>
<dbReference type="EMBL" id="CM020618">
    <property type="protein sequence ID" value="KAK1860767.1"/>
    <property type="molecule type" value="Genomic_DNA"/>
</dbReference>
<proteinExistence type="predicted"/>
<sequence>MPKRTQPARGSPLTSFLSLSKSPSYSCVVSPSHRCRPPATPTGHHTPKVQAAQRKKKKKSGMEAIPHGRGGERHVHVQTLPPPPPPPCVHKTSSMGRQHPAADIASGLASSAHHGAHHAPPFPPLARGRCPPLPQRATATTGRPPCPLLAARNRIPPSPSAAAPPLPRRPTNGPPAASRRRRRRCHRHRRRPSSGGCRCPHPSTPHTRTRRGGGGCGRAALPRRGTRSQPLAQYAPVHAPPPPHPRSAPPGPPPQTDLVPPPRPIKGTQPPCRECGRHRVRPRRR</sequence>
<dbReference type="Proteomes" id="UP000798662">
    <property type="component" value="Chromosome 1"/>
</dbReference>
<protein>
    <submittedName>
        <fullName evidence="1">Uncharacterized protein</fullName>
    </submittedName>
</protein>
<gene>
    <name evidence="1" type="ORF">I4F81_003354</name>
</gene>
<reference evidence="1" key="1">
    <citation type="submission" date="2019-11" db="EMBL/GenBank/DDBJ databases">
        <title>Nori genome reveals adaptations in red seaweeds to the harsh intertidal environment.</title>
        <authorList>
            <person name="Wang D."/>
            <person name="Mao Y."/>
        </authorList>
    </citation>
    <scope>NUCLEOTIDE SEQUENCE</scope>
    <source>
        <tissue evidence="1">Gametophyte</tissue>
    </source>
</reference>
<evidence type="ECO:0000313" key="2">
    <source>
        <dbReference type="Proteomes" id="UP000798662"/>
    </source>
</evidence>